<feature type="transmembrane region" description="Helical" evidence="1">
    <location>
        <begin position="141"/>
        <end position="160"/>
    </location>
</feature>
<gene>
    <name evidence="2" type="ORF">GJR95_18845</name>
</gene>
<keyword evidence="1" id="KW-0812">Transmembrane</keyword>
<evidence type="ECO:0000313" key="3">
    <source>
        <dbReference type="Proteomes" id="UP000464577"/>
    </source>
</evidence>
<keyword evidence="1" id="KW-0472">Membrane</keyword>
<dbReference type="EMBL" id="CP045997">
    <property type="protein sequence ID" value="QHV96939.1"/>
    <property type="molecule type" value="Genomic_DNA"/>
</dbReference>
<dbReference type="KEGG" id="senf:GJR95_18845"/>
<feature type="transmembrane region" description="Helical" evidence="1">
    <location>
        <begin position="102"/>
        <end position="129"/>
    </location>
</feature>
<proteinExistence type="predicted"/>
<feature type="transmembrane region" description="Helical" evidence="1">
    <location>
        <begin position="12"/>
        <end position="29"/>
    </location>
</feature>
<reference evidence="2 3" key="1">
    <citation type="submission" date="2019-11" db="EMBL/GenBank/DDBJ databases">
        <title>Spirosoma endbachense sp. nov., isolated from a natural salt meadow.</title>
        <authorList>
            <person name="Rojas J."/>
            <person name="Ambika Manirajan B."/>
            <person name="Ratering S."/>
            <person name="Suarez C."/>
            <person name="Geissler-Plaum R."/>
            <person name="Schnell S."/>
        </authorList>
    </citation>
    <scope>NUCLEOTIDE SEQUENCE [LARGE SCALE GENOMIC DNA]</scope>
    <source>
        <strain evidence="2 3">I-24</strain>
    </source>
</reference>
<name>A0A6P1VYZ7_9BACT</name>
<keyword evidence="3" id="KW-1185">Reference proteome</keyword>
<protein>
    <submittedName>
        <fullName evidence="2">Uncharacterized protein</fullName>
    </submittedName>
</protein>
<evidence type="ECO:0000313" key="2">
    <source>
        <dbReference type="EMBL" id="QHV96939.1"/>
    </source>
</evidence>
<feature type="transmembrane region" description="Helical" evidence="1">
    <location>
        <begin position="68"/>
        <end position="90"/>
    </location>
</feature>
<keyword evidence="1" id="KW-1133">Transmembrane helix</keyword>
<organism evidence="2 3">
    <name type="scientific">Spirosoma endbachense</name>
    <dbReference type="NCBI Taxonomy" id="2666025"/>
    <lineage>
        <taxon>Bacteria</taxon>
        <taxon>Pseudomonadati</taxon>
        <taxon>Bacteroidota</taxon>
        <taxon>Cytophagia</taxon>
        <taxon>Cytophagales</taxon>
        <taxon>Cytophagaceae</taxon>
        <taxon>Spirosoma</taxon>
    </lineage>
</organism>
<dbReference type="Proteomes" id="UP000464577">
    <property type="component" value="Chromosome"/>
</dbReference>
<dbReference type="RefSeq" id="WP_162387350.1">
    <property type="nucleotide sequence ID" value="NZ_CP045997.1"/>
</dbReference>
<dbReference type="AlphaFoldDB" id="A0A6P1VYZ7"/>
<feature type="transmembrane region" description="Helical" evidence="1">
    <location>
        <begin position="41"/>
        <end position="62"/>
    </location>
</feature>
<evidence type="ECO:0000256" key="1">
    <source>
        <dbReference type="SAM" id="Phobius"/>
    </source>
</evidence>
<accession>A0A6P1VYZ7</accession>
<sequence>MNRTAAYLAGPELSWLILFLLTMGLVAFYQPLATDSSKEQLLNYGWFLPLIGVVMAFIPLFWAPGNHWLWLIRIGLVSSLGIAFLVTYLCSSVQYHDSRDSGVGTAWIMFFSLGIMALIGMMFISAIFLLTKWPFLPVLKWLLIIVGILIAFGISINWLASLKTGKAS</sequence>